<keyword evidence="3" id="KW-1185">Reference proteome</keyword>
<dbReference type="HOGENOM" id="CLU_1014395_0_0_5"/>
<feature type="compositionally biased region" description="Pro residues" evidence="1">
    <location>
        <begin position="211"/>
        <end position="222"/>
    </location>
</feature>
<gene>
    <name evidence="2" type="ORF">S58_38810</name>
</gene>
<feature type="region of interest" description="Disordered" evidence="1">
    <location>
        <begin position="184"/>
        <end position="340"/>
    </location>
</feature>
<dbReference type="eggNOG" id="ENOG5032MP3">
    <property type="taxonomic scope" value="Bacteria"/>
</dbReference>
<dbReference type="AlphaFoldDB" id="M4ZU79"/>
<reference evidence="2 3" key="1">
    <citation type="journal article" date="2013" name="Appl. Environ. Microbiol.">
        <title>Genome analysis suggests that the soil oligotrophic bacterium Agromonas oligotrophica (Bradyrhizobium oligotrophicum) is a nitrogen-fixing symbiont of Aeschynomene indica.</title>
        <authorList>
            <person name="Okubo T."/>
            <person name="Fukushima S."/>
            <person name="Itakura M."/>
            <person name="Oshima K."/>
            <person name="Longtonglang A."/>
            <person name="Teaumroong N."/>
            <person name="Mitsui H."/>
            <person name="Hattori M."/>
            <person name="Hattori R."/>
            <person name="Hattori T."/>
            <person name="Minamisawa K."/>
        </authorList>
    </citation>
    <scope>NUCLEOTIDE SEQUENCE [LARGE SCALE GENOMIC DNA]</scope>
    <source>
        <strain evidence="2 3">S58</strain>
    </source>
</reference>
<dbReference type="STRING" id="1245469.S58_38810"/>
<accession>M4ZU79</accession>
<dbReference type="EMBL" id="AP012603">
    <property type="protein sequence ID" value="BAM89870.1"/>
    <property type="molecule type" value="Genomic_DNA"/>
</dbReference>
<evidence type="ECO:0000313" key="2">
    <source>
        <dbReference type="EMBL" id="BAM89870.1"/>
    </source>
</evidence>
<feature type="compositionally biased region" description="Low complexity" evidence="1">
    <location>
        <begin position="188"/>
        <end position="210"/>
    </location>
</feature>
<feature type="compositionally biased region" description="Low complexity" evidence="1">
    <location>
        <begin position="223"/>
        <end position="236"/>
    </location>
</feature>
<dbReference type="KEGG" id="aol:S58_38810"/>
<dbReference type="PATRIC" id="fig|1245469.3.peg.3961"/>
<proteinExistence type="predicted"/>
<name>M4ZU79_9BRAD</name>
<feature type="compositionally biased region" description="Polar residues" evidence="1">
    <location>
        <begin position="275"/>
        <end position="288"/>
    </location>
</feature>
<protein>
    <submittedName>
        <fullName evidence="2">Uncharacterized protein</fullName>
    </submittedName>
</protein>
<evidence type="ECO:0000256" key="1">
    <source>
        <dbReference type="SAM" id="MobiDB-lite"/>
    </source>
</evidence>
<feature type="compositionally biased region" description="Basic and acidic residues" evidence="1">
    <location>
        <begin position="249"/>
        <end position="274"/>
    </location>
</feature>
<sequence length="340" mass="36037">MRIGYTLLLQWESHTTAALGHVGACAKSPLARHAAVFLWSKPPGQKRFLQDWARGVLRMGPEDMPVQSTPKEVDPGDVALSPDDDICEDIYQRVLAEVRARIDQRIAAIEAQAAADAVEAAEPAADGERVDAPPTARRRPVLRAAITLMASAGLVGAAVTLARDHTETITSVTDRIEAAVQSIRRENPQTATPAVAPQTAAIGSSAAETTEPPPASPSPSASPSPETSSASAPASTRSGDPSSAMAEATPEHDMPSVPDRDVAPLIEKIAHDLTELQTGFQELKSSQEQAHRDHTRAIEQLQASQDQLARAFRASKTEATTVGAAARLAPRPPPARPPRF</sequence>
<dbReference type="Proteomes" id="UP000011841">
    <property type="component" value="Chromosome"/>
</dbReference>
<evidence type="ECO:0000313" key="3">
    <source>
        <dbReference type="Proteomes" id="UP000011841"/>
    </source>
</evidence>
<feature type="compositionally biased region" description="Pro residues" evidence="1">
    <location>
        <begin position="330"/>
        <end position="340"/>
    </location>
</feature>
<organism evidence="2 3">
    <name type="scientific">Bradyrhizobium oligotrophicum S58</name>
    <dbReference type="NCBI Taxonomy" id="1245469"/>
    <lineage>
        <taxon>Bacteria</taxon>
        <taxon>Pseudomonadati</taxon>
        <taxon>Pseudomonadota</taxon>
        <taxon>Alphaproteobacteria</taxon>
        <taxon>Hyphomicrobiales</taxon>
        <taxon>Nitrobacteraceae</taxon>
        <taxon>Bradyrhizobium</taxon>
    </lineage>
</organism>